<dbReference type="PANTHER" id="PTHR46706:SF12">
    <property type="entry name" value="PROTEIN QUA-1-RELATED"/>
    <property type="match status" value="1"/>
</dbReference>
<evidence type="ECO:0000256" key="4">
    <source>
        <dbReference type="ARBA" id="ARBA00022729"/>
    </source>
</evidence>
<dbReference type="Proteomes" id="UP001152747">
    <property type="component" value="Unassembled WGS sequence"/>
</dbReference>
<comment type="subcellular location">
    <subcellularLocation>
        <location evidence="1">Secreted</location>
    </subcellularLocation>
</comment>
<feature type="signal peptide" evidence="5">
    <location>
        <begin position="1"/>
        <end position="20"/>
    </location>
</feature>
<dbReference type="GO" id="GO:0005576">
    <property type="term" value="C:extracellular region"/>
    <property type="evidence" value="ECO:0007669"/>
    <property type="project" value="UniProtKB-SubCell"/>
</dbReference>
<proteinExistence type="predicted"/>
<keyword evidence="2" id="KW-0217">Developmental protein</keyword>
<dbReference type="OrthoDB" id="5802408at2759"/>
<protein>
    <submittedName>
        <fullName evidence="6">Uncharacterized protein</fullName>
    </submittedName>
</protein>
<dbReference type="EMBL" id="CANHGI010000004">
    <property type="protein sequence ID" value="CAI5448168.1"/>
    <property type="molecule type" value="Genomic_DNA"/>
</dbReference>
<accession>A0A9P1IRS4</accession>
<sequence length="178" mass="20651">MTIQILLLLFSNILIPLVRSDYCGDHKVPFGLELHKNGKMNLLCARPNCHEKKYAECPERADSDRCLTNSSWVGGLTQNSDGRLKLQCCEYDLLPKYATVQFENLTIRPGEYFEGEENTDNDQQVTSFDLIGDIKQLQDPEGKTYYSLLIYRYHCGNIPDTPPLWYKTKQWPYFQKDV</sequence>
<evidence type="ECO:0000256" key="3">
    <source>
        <dbReference type="ARBA" id="ARBA00022525"/>
    </source>
</evidence>
<organism evidence="6 7">
    <name type="scientific">Caenorhabditis angaria</name>
    <dbReference type="NCBI Taxonomy" id="860376"/>
    <lineage>
        <taxon>Eukaryota</taxon>
        <taxon>Metazoa</taxon>
        <taxon>Ecdysozoa</taxon>
        <taxon>Nematoda</taxon>
        <taxon>Chromadorea</taxon>
        <taxon>Rhabditida</taxon>
        <taxon>Rhabditina</taxon>
        <taxon>Rhabditomorpha</taxon>
        <taxon>Rhabditoidea</taxon>
        <taxon>Rhabditidae</taxon>
        <taxon>Peloderinae</taxon>
        <taxon>Caenorhabditis</taxon>
    </lineage>
</organism>
<evidence type="ECO:0000256" key="2">
    <source>
        <dbReference type="ARBA" id="ARBA00022473"/>
    </source>
</evidence>
<evidence type="ECO:0000256" key="1">
    <source>
        <dbReference type="ARBA" id="ARBA00004613"/>
    </source>
</evidence>
<feature type="chain" id="PRO_5040386826" evidence="5">
    <location>
        <begin position="21"/>
        <end position="178"/>
    </location>
</feature>
<name>A0A9P1IRS4_9PELO</name>
<reference evidence="6" key="1">
    <citation type="submission" date="2022-11" db="EMBL/GenBank/DDBJ databases">
        <authorList>
            <person name="Kikuchi T."/>
        </authorList>
    </citation>
    <scope>NUCLEOTIDE SEQUENCE</scope>
    <source>
        <strain evidence="6">PS1010</strain>
    </source>
</reference>
<evidence type="ECO:0000313" key="7">
    <source>
        <dbReference type="Proteomes" id="UP001152747"/>
    </source>
</evidence>
<keyword evidence="4 5" id="KW-0732">Signal</keyword>
<dbReference type="PANTHER" id="PTHR46706">
    <property type="entry name" value="PROTEIN QUA-1-RELATED"/>
    <property type="match status" value="1"/>
</dbReference>
<keyword evidence="3" id="KW-0964">Secreted</keyword>
<keyword evidence="7" id="KW-1185">Reference proteome</keyword>
<dbReference type="InterPro" id="IPR052140">
    <property type="entry name" value="Dev_Signal_Hedgehog-like"/>
</dbReference>
<gene>
    <name evidence="6" type="ORF">CAMP_LOCUS10805</name>
</gene>
<evidence type="ECO:0000313" key="6">
    <source>
        <dbReference type="EMBL" id="CAI5448168.1"/>
    </source>
</evidence>
<evidence type="ECO:0000256" key="5">
    <source>
        <dbReference type="SAM" id="SignalP"/>
    </source>
</evidence>
<dbReference type="AlphaFoldDB" id="A0A9P1IRS4"/>
<comment type="caution">
    <text evidence="6">The sequence shown here is derived from an EMBL/GenBank/DDBJ whole genome shotgun (WGS) entry which is preliminary data.</text>
</comment>